<evidence type="ECO:0000256" key="1">
    <source>
        <dbReference type="SAM" id="MobiDB-lite"/>
    </source>
</evidence>
<dbReference type="EMBL" id="JANPWB010000012">
    <property type="protein sequence ID" value="KAJ1118417.1"/>
    <property type="molecule type" value="Genomic_DNA"/>
</dbReference>
<comment type="caution">
    <text evidence="2">The sequence shown here is derived from an EMBL/GenBank/DDBJ whole genome shotgun (WGS) entry which is preliminary data.</text>
</comment>
<reference evidence="2" key="1">
    <citation type="journal article" date="2022" name="bioRxiv">
        <title>Sequencing and chromosome-scale assembly of the giantPleurodeles waltlgenome.</title>
        <authorList>
            <person name="Brown T."/>
            <person name="Elewa A."/>
            <person name="Iarovenko S."/>
            <person name="Subramanian E."/>
            <person name="Araus A.J."/>
            <person name="Petzold A."/>
            <person name="Susuki M."/>
            <person name="Suzuki K.-i.T."/>
            <person name="Hayashi T."/>
            <person name="Toyoda A."/>
            <person name="Oliveira C."/>
            <person name="Osipova E."/>
            <person name="Leigh N.D."/>
            <person name="Simon A."/>
            <person name="Yun M.H."/>
        </authorList>
    </citation>
    <scope>NUCLEOTIDE SEQUENCE</scope>
    <source>
        <strain evidence="2">20211129_DDA</strain>
        <tissue evidence="2">Liver</tissue>
    </source>
</reference>
<gene>
    <name evidence="2" type="ORF">NDU88_006608</name>
</gene>
<protein>
    <submittedName>
        <fullName evidence="2">Uncharacterized protein</fullName>
    </submittedName>
</protein>
<dbReference type="AlphaFoldDB" id="A0AAV7NTL7"/>
<evidence type="ECO:0000313" key="2">
    <source>
        <dbReference type="EMBL" id="KAJ1118417.1"/>
    </source>
</evidence>
<sequence length="153" mass="16584">MADAREAHNKKPLELTFGPHVHRQILCAANPKGERRHVRSMPPGVSAAPIRGRLGSPPGMPPLLSQVQLVPPQRVPGAPQPPACKQAPALVPSHRFQASADRLWPARPDSPRLTLTPDLLPCCLGVGRSPRDFESSGVVHRIIKDLLVADRAR</sequence>
<evidence type="ECO:0000313" key="3">
    <source>
        <dbReference type="Proteomes" id="UP001066276"/>
    </source>
</evidence>
<accession>A0AAV7NTL7</accession>
<proteinExistence type="predicted"/>
<feature type="compositionally biased region" description="Low complexity" evidence="1">
    <location>
        <begin position="51"/>
        <end position="61"/>
    </location>
</feature>
<feature type="region of interest" description="Disordered" evidence="1">
    <location>
        <begin position="33"/>
        <end position="61"/>
    </location>
</feature>
<organism evidence="2 3">
    <name type="scientific">Pleurodeles waltl</name>
    <name type="common">Iberian ribbed newt</name>
    <dbReference type="NCBI Taxonomy" id="8319"/>
    <lineage>
        <taxon>Eukaryota</taxon>
        <taxon>Metazoa</taxon>
        <taxon>Chordata</taxon>
        <taxon>Craniata</taxon>
        <taxon>Vertebrata</taxon>
        <taxon>Euteleostomi</taxon>
        <taxon>Amphibia</taxon>
        <taxon>Batrachia</taxon>
        <taxon>Caudata</taxon>
        <taxon>Salamandroidea</taxon>
        <taxon>Salamandridae</taxon>
        <taxon>Pleurodelinae</taxon>
        <taxon>Pleurodeles</taxon>
    </lineage>
</organism>
<name>A0AAV7NTL7_PLEWA</name>
<dbReference type="Proteomes" id="UP001066276">
    <property type="component" value="Chromosome 8"/>
</dbReference>
<keyword evidence="3" id="KW-1185">Reference proteome</keyword>